<organism evidence="3 4">
    <name type="scientific">Noviherbaspirillum denitrificans</name>
    <dbReference type="NCBI Taxonomy" id="1968433"/>
    <lineage>
        <taxon>Bacteria</taxon>
        <taxon>Pseudomonadati</taxon>
        <taxon>Pseudomonadota</taxon>
        <taxon>Betaproteobacteria</taxon>
        <taxon>Burkholderiales</taxon>
        <taxon>Oxalobacteraceae</taxon>
        <taxon>Noviherbaspirillum</taxon>
    </lineage>
</organism>
<proteinExistence type="predicted"/>
<name>A0A254TGW6_9BURK</name>
<evidence type="ECO:0008006" key="5">
    <source>
        <dbReference type="Google" id="ProtNLM"/>
    </source>
</evidence>
<gene>
    <name evidence="3" type="ORF">AYR66_22775</name>
</gene>
<feature type="signal peptide" evidence="2">
    <location>
        <begin position="1"/>
        <end position="19"/>
    </location>
</feature>
<evidence type="ECO:0000256" key="2">
    <source>
        <dbReference type="SAM" id="SignalP"/>
    </source>
</evidence>
<feature type="chain" id="PRO_5012829607" description="Lipoprotein" evidence="2">
    <location>
        <begin position="20"/>
        <end position="63"/>
    </location>
</feature>
<evidence type="ECO:0000313" key="4">
    <source>
        <dbReference type="Proteomes" id="UP000197535"/>
    </source>
</evidence>
<reference evidence="3 4" key="1">
    <citation type="submission" date="2016-02" db="EMBL/GenBank/DDBJ databases">
        <authorList>
            <person name="Wen L."/>
            <person name="He K."/>
            <person name="Yang H."/>
        </authorList>
    </citation>
    <scope>NUCLEOTIDE SEQUENCE [LARGE SCALE GENOMIC DNA]</scope>
    <source>
        <strain evidence="3 4">TSA40</strain>
    </source>
</reference>
<evidence type="ECO:0000313" key="3">
    <source>
        <dbReference type="EMBL" id="OWW21896.1"/>
    </source>
</evidence>
<keyword evidence="2" id="KW-0732">Signal</keyword>
<evidence type="ECO:0000256" key="1">
    <source>
        <dbReference type="SAM" id="MobiDB-lite"/>
    </source>
</evidence>
<accession>A0A254TGW6</accession>
<dbReference type="RefSeq" id="WP_088708732.1">
    <property type="nucleotide sequence ID" value="NZ_LSTO01000001.1"/>
</dbReference>
<dbReference type="AlphaFoldDB" id="A0A254TGW6"/>
<dbReference type="Proteomes" id="UP000197535">
    <property type="component" value="Unassembled WGS sequence"/>
</dbReference>
<dbReference type="EMBL" id="LSTO01000001">
    <property type="protein sequence ID" value="OWW21896.1"/>
    <property type="molecule type" value="Genomic_DNA"/>
</dbReference>
<dbReference type="PROSITE" id="PS51257">
    <property type="entry name" value="PROKAR_LIPOPROTEIN"/>
    <property type="match status" value="1"/>
</dbReference>
<feature type="region of interest" description="Disordered" evidence="1">
    <location>
        <begin position="25"/>
        <end position="45"/>
    </location>
</feature>
<comment type="caution">
    <text evidence="3">The sequence shown here is derived from an EMBL/GenBank/DDBJ whole genome shotgun (WGS) entry which is preliminary data.</text>
</comment>
<sequence length="63" mass="6665">MKKILCVLIIMLTAGCSGMGRMNSSGYSSGASGSGPGTDNTYRPNFNPAFERMDSSFQPYFGG</sequence>
<protein>
    <recommendedName>
        <fullName evidence="5">Lipoprotein</fullName>
    </recommendedName>
</protein>
<keyword evidence="4" id="KW-1185">Reference proteome</keyword>